<dbReference type="InterPro" id="IPR000742">
    <property type="entry name" value="EGF"/>
</dbReference>
<dbReference type="InterPro" id="IPR009030">
    <property type="entry name" value="Growth_fac_rcpt_cys_sf"/>
</dbReference>
<dbReference type="InterPro" id="IPR000719">
    <property type="entry name" value="Prot_kinase_dom"/>
</dbReference>
<evidence type="ECO:0000313" key="8">
    <source>
        <dbReference type="Proteomes" id="UP000030693"/>
    </source>
</evidence>
<keyword evidence="4" id="KW-0812">Transmembrane</keyword>
<organism evidence="7">
    <name type="scientific">Fonticula alba</name>
    <name type="common">Slime mold</name>
    <dbReference type="NCBI Taxonomy" id="691883"/>
    <lineage>
        <taxon>Eukaryota</taxon>
        <taxon>Rotosphaerida</taxon>
        <taxon>Fonticulaceae</taxon>
        <taxon>Fonticula</taxon>
    </lineage>
</organism>
<proteinExistence type="predicted"/>
<keyword evidence="1 3" id="KW-0547">Nucleotide-binding</keyword>
<dbReference type="GO" id="GO:0004674">
    <property type="term" value="F:protein serine/threonine kinase activity"/>
    <property type="evidence" value="ECO:0007669"/>
    <property type="project" value="UniProtKB-KW"/>
</dbReference>
<keyword evidence="7" id="KW-0808">Transferase</keyword>
<evidence type="ECO:0000256" key="4">
    <source>
        <dbReference type="SAM" id="Phobius"/>
    </source>
</evidence>
<dbReference type="PANTHER" id="PTHR15332">
    <property type="entry name" value="PROPROTEIN CONVERTASE SUBTILISIN_KEXIN TYPE 5-LIKE"/>
    <property type="match status" value="1"/>
</dbReference>
<dbReference type="SMART" id="SM00220">
    <property type="entry name" value="S_TKc"/>
    <property type="match status" value="1"/>
</dbReference>
<dbReference type="CDD" id="cd00064">
    <property type="entry name" value="FU"/>
    <property type="match status" value="9"/>
</dbReference>
<gene>
    <name evidence="7" type="ORF">H696_03904</name>
</gene>
<dbReference type="Proteomes" id="UP000030693">
    <property type="component" value="Unassembled WGS sequence"/>
</dbReference>
<dbReference type="SUPFAM" id="SSF57184">
    <property type="entry name" value="Growth factor receptor domain"/>
    <property type="match status" value="7"/>
</dbReference>
<protein>
    <submittedName>
        <fullName evidence="7">Serine/threonine protein kinase</fullName>
    </submittedName>
</protein>
<dbReference type="PANTHER" id="PTHR15332:SF175">
    <property type="entry name" value="PROPROTEIN CONVERTASE SUBTILISIN_KEXIN TYPE 5-LIKE"/>
    <property type="match status" value="1"/>
</dbReference>
<dbReference type="SMART" id="SM00181">
    <property type="entry name" value="EGF"/>
    <property type="match status" value="12"/>
</dbReference>
<dbReference type="InterPro" id="IPR008271">
    <property type="entry name" value="Ser/Thr_kinase_AS"/>
</dbReference>
<dbReference type="InterPro" id="IPR006212">
    <property type="entry name" value="Furin_repeat"/>
</dbReference>
<keyword evidence="8" id="KW-1185">Reference proteome</keyword>
<dbReference type="PROSITE" id="PS00108">
    <property type="entry name" value="PROTEIN_KINASE_ST"/>
    <property type="match status" value="1"/>
</dbReference>
<feature type="domain" description="Protein kinase" evidence="6">
    <location>
        <begin position="1065"/>
        <end position="1353"/>
    </location>
</feature>
<evidence type="ECO:0000256" key="2">
    <source>
        <dbReference type="ARBA" id="ARBA00022840"/>
    </source>
</evidence>
<keyword evidence="4" id="KW-0472">Membrane</keyword>
<keyword evidence="7" id="KW-0723">Serine/threonine-protein kinase</keyword>
<dbReference type="PROSITE" id="PS50011">
    <property type="entry name" value="PROTEIN_KINASE_DOM"/>
    <property type="match status" value="1"/>
</dbReference>
<keyword evidence="5" id="KW-0732">Signal</keyword>
<dbReference type="eggNOG" id="KOG3525">
    <property type="taxonomic scope" value="Eukaryota"/>
</dbReference>
<dbReference type="OrthoDB" id="300641at2759"/>
<evidence type="ECO:0000256" key="1">
    <source>
        <dbReference type="ARBA" id="ARBA00022741"/>
    </source>
</evidence>
<dbReference type="PROSITE" id="PS00107">
    <property type="entry name" value="PROTEIN_KINASE_ATP"/>
    <property type="match status" value="1"/>
</dbReference>
<dbReference type="SMART" id="SM00261">
    <property type="entry name" value="FU"/>
    <property type="match status" value="16"/>
</dbReference>
<dbReference type="Gene3D" id="1.10.510.10">
    <property type="entry name" value="Transferase(Phosphotransferase) domain 1"/>
    <property type="match status" value="1"/>
</dbReference>
<dbReference type="GeneID" id="20528629"/>
<dbReference type="InterPro" id="IPR011009">
    <property type="entry name" value="Kinase-like_dom_sf"/>
</dbReference>
<dbReference type="EMBL" id="KB932206">
    <property type="protein sequence ID" value="KCV69475.1"/>
    <property type="molecule type" value="Genomic_DNA"/>
</dbReference>
<evidence type="ECO:0000256" key="5">
    <source>
        <dbReference type="SAM" id="SignalP"/>
    </source>
</evidence>
<feature type="signal peptide" evidence="5">
    <location>
        <begin position="1"/>
        <end position="31"/>
    </location>
</feature>
<keyword evidence="7" id="KW-0418">Kinase</keyword>
<evidence type="ECO:0000256" key="3">
    <source>
        <dbReference type="PROSITE-ProRule" id="PRU10141"/>
    </source>
</evidence>
<dbReference type="Pfam" id="PF00069">
    <property type="entry name" value="Pkinase"/>
    <property type="match status" value="1"/>
</dbReference>
<dbReference type="eggNOG" id="KOG0193">
    <property type="taxonomic scope" value="Eukaryota"/>
</dbReference>
<feature type="chain" id="PRO_5001566097" evidence="5">
    <location>
        <begin position="32"/>
        <end position="1353"/>
    </location>
</feature>
<dbReference type="SUPFAM" id="SSF56112">
    <property type="entry name" value="Protein kinase-like (PK-like)"/>
    <property type="match status" value="1"/>
</dbReference>
<dbReference type="OMA" id="DGFWDDP"/>
<dbReference type="CDD" id="cd00180">
    <property type="entry name" value="PKc"/>
    <property type="match status" value="1"/>
</dbReference>
<dbReference type="GO" id="GO:0005524">
    <property type="term" value="F:ATP binding"/>
    <property type="evidence" value="ECO:0007669"/>
    <property type="project" value="UniProtKB-UniRule"/>
</dbReference>
<sequence length="1353" mass="140489">MVSRRGPPPRLVRPSALLLVLACLLAPLLLGAGIGSALPTPTAAGDRTLAFQDTHPSGEDMSISNLFCPPGSSLHNFSCRKCSIAGCKTCTWFQGPEQCHACLDGFSSDLPCTQCPSLCKTCSLSLHCTACNPGALLHRDTGTCHSTCPEGTFPEGDFCQDCGSGCQRCSGSGTCDKCHQGVSYFGSCVAACPEGFGLDATGLVCQACPAGCLSCSQAAICQVCLQGQFEHQGGCVAACPAGTAPNAEGTRCLPCPDMCTACTSAATTCTACAPGMLLFNFRCVASCPAGFYSDGRSCLSCNLNNCQECALPSGGSSTPVCLSCRGDTILSLDARMCLSACPSGQSAHITEGVHQCAACPQNCATCSSSPAVCDACQAGYFLSMDRCTATCPTDQFADSTSRTCRACHASCRTCSGQAADKCTSCQEGMVVEEPGPAGRCVPDCSDPGACPSGCSEHCTSCRVSPGATDPTDTTCLSCDTPFLLDGGACVETCPPGHASAGTGACFSCHPSCAACTEGFTASQCTACPSGKFLQQGYCLDECDPVGWFPSTTSQCARCHGSCLQCAGLTATHCTRCPRGRRLLPAAGSDDQNPLGSCVERCPDGWHSNSTGTSCLRCDASCGTCSGPAASQCTSCLAGGNLHAGQCLAECPARFFPQPSTSGTWNRCAACTAGCEMCTGDTAALCVACQPGFFAVEGVGCREVCPAGQLADPATRRCIPCAASCAECRGSPDFCTRCPAGQVPSIRSGQCQATCEADEILQAGACQPCHPSCSACQTPNSHSSCTVCQDNTFHLDGTCHGSCPAGFFPANGPCSGAGTGSALLGAMAAESGGGTCCRCSLECDTCAGPGNRQCTRCPAGKLLHEGTCLTACPEPGFFPDLDTGRCSKCSALCDVCPGGPGTCEQCKPGAYMFTGLKPDPQAKAGSRASEDVSPMVSHAMCTSVCPGGWYPDNQYMTCELCATDCIQCSGPTDLDCQVRQCDTDNSCSSKTRSSLAIGLSVGLLLPIIILGIVVWIVLRRRRQPQPKAEEAPPSPDMADMTILNTIVDLSLPGFTQIRIGEDVKVLGEDSDLGSGAHASVKKARVFKPLLLQRVGQDFVAVKFFTDDISPRLLQSMFEMEVSTLWALQSSPHVATLYGYSESPKALVMKLYDSNLSQLLHSSEGPGDISLPIVKSLATQIISGLAYVHSQGIAHRDLKPGNIFLHMDPETGGLNACLGDFGLAQSVDRSSTLTSTIFARGASLSYAPPEVLEQLLTKTPLGDASRMQLFAADIYALGIILWELVSTKKAWSGCPRDDLIQGVLRGERPPTTQVAIRYPCTDPTVFLIIGLATSCWTQSFKQRPMASSVETLVRQ</sequence>
<dbReference type="InterPro" id="IPR017441">
    <property type="entry name" value="Protein_kinase_ATP_BS"/>
</dbReference>
<name>A0A058Z5G6_FONAL</name>
<reference evidence="7" key="1">
    <citation type="submission" date="2013-04" db="EMBL/GenBank/DDBJ databases">
        <title>The Genome Sequence of Fonticula alba ATCC 38817.</title>
        <authorList>
            <consortium name="The Broad Institute Genomics Platform"/>
            <person name="Russ C."/>
            <person name="Cuomo C."/>
            <person name="Burger G."/>
            <person name="Gray M.W."/>
            <person name="Holland P.W.H."/>
            <person name="King N."/>
            <person name="Lang F.B.F."/>
            <person name="Roger A.J."/>
            <person name="Ruiz-Trillo I."/>
            <person name="Brown M."/>
            <person name="Walker B."/>
            <person name="Young S."/>
            <person name="Zeng Q."/>
            <person name="Gargeya S."/>
            <person name="Fitzgerald M."/>
            <person name="Haas B."/>
            <person name="Abouelleil A."/>
            <person name="Allen A.W."/>
            <person name="Alvarado L."/>
            <person name="Arachchi H.M."/>
            <person name="Berlin A.M."/>
            <person name="Chapman S.B."/>
            <person name="Gainer-Dewar J."/>
            <person name="Goldberg J."/>
            <person name="Griggs A."/>
            <person name="Gujja S."/>
            <person name="Hansen M."/>
            <person name="Howarth C."/>
            <person name="Imamovic A."/>
            <person name="Ireland A."/>
            <person name="Larimer J."/>
            <person name="McCowan C."/>
            <person name="Murphy C."/>
            <person name="Pearson M."/>
            <person name="Poon T.W."/>
            <person name="Priest M."/>
            <person name="Roberts A."/>
            <person name="Saif S."/>
            <person name="Shea T."/>
            <person name="Sisk P."/>
            <person name="Sykes S."/>
            <person name="Wortman J."/>
            <person name="Nusbaum C."/>
            <person name="Birren B."/>
        </authorList>
    </citation>
    <scope>NUCLEOTIDE SEQUENCE [LARGE SCALE GENOMIC DNA]</scope>
    <source>
        <strain evidence="7">ATCC 38817</strain>
    </source>
</reference>
<dbReference type="Gene3D" id="2.10.220.10">
    <property type="entry name" value="Hormone Receptor, Insulin-like Growth Factor Receptor 1, Chain A, domain 2"/>
    <property type="match status" value="10"/>
</dbReference>
<evidence type="ECO:0000313" key="7">
    <source>
        <dbReference type="EMBL" id="KCV69475.1"/>
    </source>
</evidence>
<feature type="binding site" evidence="3">
    <location>
        <position position="1101"/>
    </location>
    <ligand>
        <name>ATP</name>
        <dbReference type="ChEBI" id="CHEBI:30616"/>
    </ligand>
</feature>
<dbReference type="RefSeq" id="XP_009496040.1">
    <property type="nucleotide sequence ID" value="XM_009497765.1"/>
</dbReference>
<accession>A0A058Z5G6</accession>
<evidence type="ECO:0000259" key="6">
    <source>
        <dbReference type="PROSITE" id="PS50011"/>
    </source>
</evidence>
<keyword evidence="2 3" id="KW-0067">ATP-binding</keyword>
<feature type="transmembrane region" description="Helical" evidence="4">
    <location>
        <begin position="994"/>
        <end position="1017"/>
    </location>
</feature>
<keyword evidence="4" id="KW-1133">Transmembrane helix</keyword>